<dbReference type="PANTHER" id="PTHR43335:SF4">
    <property type="entry name" value="ABC TRANSPORTER, ATP-BINDING PROTEIN"/>
    <property type="match status" value="1"/>
</dbReference>
<dbReference type="Pfam" id="PF00005">
    <property type="entry name" value="ABC_tran"/>
    <property type="match status" value="1"/>
</dbReference>
<dbReference type="Proteomes" id="UP000238916">
    <property type="component" value="Unassembled WGS sequence"/>
</dbReference>
<evidence type="ECO:0000313" key="4">
    <source>
        <dbReference type="EMBL" id="SPF52043.1"/>
    </source>
</evidence>
<feature type="domain" description="ABC transporter" evidence="3">
    <location>
        <begin position="2"/>
        <end position="43"/>
    </location>
</feature>
<keyword evidence="4" id="KW-0067">ATP-binding</keyword>
<dbReference type="InterPro" id="IPR027417">
    <property type="entry name" value="P-loop_NTPase"/>
</dbReference>
<evidence type="ECO:0000313" key="5">
    <source>
        <dbReference type="Proteomes" id="UP000238916"/>
    </source>
</evidence>
<dbReference type="AlphaFoldDB" id="A0A2U3LJG2"/>
<dbReference type="EMBL" id="OMOF01000508">
    <property type="protein sequence ID" value="SPF52043.1"/>
    <property type="molecule type" value="Genomic_DNA"/>
</dbReference>
<proteinExistence type="inferred from homology"/>
<name>A0A2U3LJG2_9FIRM</name>
<organism evidence="4 5">
    <name type="scientific">Candidatus Desulfosporosinus infrequens</name>
    <dbReference type="NCBI Taxonomy" id="2043169"/>
    <lineage>
        <taxon>Bacteria</taxon>
        <taxon>Bacillati</taxon>
        <taxon>Bacillota</taxon>
        <taxon>Clostridia</taxon>
        <taxon>Eubacteriales</taxon>
        <taxon>Desulfitobacteriaceae</taxon>
        <taxon>Desulfosporosinus</taxon>
    </lineage>
</organism>
<keyword evidence="2" id="KW-0813">Transport</keyword>
<gene>
    <name evidence="4" type="ORF">SBF1_5560003</name>
</gene>
<dbReference type="Gene3D" id="3.40.50.300">
    <property type="entry name" value="P-loop containing nucleotide triphosphate hydrolases"/>
    <property type="match status" value="1"/>
</dbReference>
<reference evidence="5" key="1">
    <citation type="submission" date="2018-02" db="EMBL/GenBank/DDBJ databases">
        <authorList>
            <person name="Hausmann B."/>
        </authorList>
    </citation>
    <scope>NUCLEOTIDE SEQUENCE [LARGE SCALE GENOMIC DNA]</scope>
    <source>
        <strain evidence="5">Peat soil MAG SbF1</strain>
    </source>
</reference>
<evidence type="ECO:0000259" key="3">
    <source>
        <dbReference type="Pfam" id="PF00005"/>
    </source>
</evidence>
<comment type="similarity">
    <text evidence="1">Belongs to the ABC transporter superfamily.</text>
</comment>
<accession>A0A2U3LJG2</accession>
<evidence type="ECO:0000256" key="2">
    <source>
        <dbReference type="ARBA" id="ARBA00022448"/>
    </source>
</evidence>
<protein>
    <submittedName>
        <fullName evidence="4">Uncharacterized ABC transporter ATP-binding protein YhcH</fullName>
    </submittedName>
</protein>
<dbReference type="GO" id="GO:0016887">
    <property type="term" value="F:ATP hydrolysis activity"/>
    <property type="evidence" value="ECO:0007669"/>
    <property type="project" value="InterPro"/>
</dbReference>
<dbReference type="InterPro" id="IPR003439">
    <property type="entry name" value="ABC_transporter-like_ATP-bd"/>
</dbReference>
<sequence length="185" mass="20603">MVGLQHRANDKVGTYSLGMRQRMGIAQALLSKPKLLILDEPTNGLDPAGIADFRQLVRKLAYEEGMSVFVSSHILAEIQMMCDTVSIVKQGEVIRTVKVEEILSDNVIEWQFADVGKATELLKSKWGFQVNQTKKNTIRASIGKITIEEINHMFMNEGLIISYCTAIGSSLEDLFLDLTEGDKIV</sequence>
<dbReference type="SUPFAM" id="SSF52540">
    <property type="entry name" value="P-loop containing nucleoside triphosphate hydrolases"/>
    <property type="match status" value="1"/>
</dbReference>
<dbReference type="GO" id="GO:0005524">
    <property type="term" value="F:ATP binding"/>
    <property type="evidence" value="ECO:0007669"/>
    <property type="project" value="UniProtKB-KW"/>
</dbReference>
<evidence type="ECO:0000256" key="1">
    <source>
        <dbReference type="ARBA" id="ARBA00005417"/>
    </source>
</evidence>
<dbReference type="PANTHER" id="PTHR43335">
    <property type="entry name" value="ABC TRANSPORTER, ATP-BINDING PROTEIN"/>
    <property type="match status" value="1"/>
</dbReference>
<keyword evidence="4" id="KW-0547">Nucleotide-binding</keyword>